<sequence>MLSLLELFTYQVTYVIHAVHRRRASNECTSSDYDFRNSLVKVLSIPHYQVPLKFVEIEKLLQTVHFFPVLQGQMKTGLIRWTGFFIDGATLPKEPRSSSDANGPKEMKWSAREVFLSSTTHDQ</sequence>
<evidence type="ECO:0000313" key="1">
    <source>
        <dbReference type="EMBL" id="KAJ1371318.1"/>
    </source>
</evidence>
<accession>A0AAD5WJ24</accession>
<reference evidence="1" key="1">
    <citation type="submission" date="2021-06" db="EMBL/GenBank/DDBJ databases">
        <title>Parelaphostrongylus tenuis whole genome reference sequence.</title>
        <authorList>
            <person name="Garwood T.J."/>
            <person name="Larsen P.A."/>
            <person name="Fountain-Jones N.M."/>
            <person name="Garbe J.R."/>
            <person name="Macchietto M.G."/>
            <person name="Kania S.A."/>
            <person name="Gerhold R.W."/>
            <person name="Richards J.E."/>
            <person name="Wolf T.M."/>
        </authorList>
    </citation>
    <scope>NUCLEOTIDE SEQUENCE</scope>
    <source>
        <strain evidence="1">MNPRO001-30</strain>
        <tissue evidence="1">Meninges</tissue>
    </source>
</reference>
<comment type="caution">
    <text evidence="1">The sequence shown here is derived from an EMBL/GenBank/DDBJ whole genome shotgun (WGS) entry which is preliminary data.</text>
</comment>
<protein>
    <submittedName>
        <fullName evidence="1">Uncharacterized protein</fullName>
    </submittedName>
</protein>
<dbReference type="Proteomes" id="UP001196413">
    <property type="component" value="Unassembled WGS sequence"/>
</dbReference>
<name>A0AAD5WJ24_PARTN</name>
<proteinExistence type="predicted"/>
<dbReference type="AlphaFoldDB" id="A0AAD5WJ24"/>
<organism evidence="1 2">
    <name type="scientific">Parelaphostrongylus tenuis</name>
    <name type="common">Meningeal worm</name>
    <dbReference type="NCBI Taxonomy" id="148309"/>
    <lineage>
        <taxon>Eukaryota</taxon>
        <taxon>Metazoa</taxon>
        <taxon>Ecdysozoa</taxon>
        <taxon>Nematoda</taxon>
        <taxon>Chromadorea</taxon>
        <taxon>Rhabditida</taxon>
        <taxon>Rhabditina</taxon>
        <taxon>Rhabditomorpha</taxon>
        <taxon>Strongyloidea</taxon>
        <taxon>Metastrongylidae</taxon>
        <taxon>Parelaphostrongylus</taxon>
    </lineage>
</organism>
<dbReference type="EMBL" id="JAHQIW010006963">
    <property type="protein sequence ID" value="KAJ1371318.1"/>
    <property type="molecule type" value="Genomic_DNA"/>
</dbReference>
<gene>
    <name evidence="1" type="ORF">KIN20_033254</name>
</gene>
<keyword evidence="2" id="KW-1185">Reference proteome</keyword>
<evidence type="ECO:0000313" key="2">
    <source>
        <dbReference type="Proteomes" id="UP001196413"/>
    </source>
</evidence>